<dbReference type="NCBIfam" id="TIGR00158">
    <property type="entry name" value="L9"/>
    <property type="match status" value="1"/>
</dbReference>
<dbReference type="Pfam" id="PF03948">
    <property type="entry name" value="Ribosomal_L9_C"/>
    <property type="match status" value="1"/>
</dbReference>
<dbReference type="InterPro" id="IPR000244">
    <property type="entry name" value="Ribosomal_bL9"/>
</dbReference>
<dbReference type="AlphaFoldDB" id="A0A381WG13"/>
<protein>
    <recommendedName>
        <fullName evidence="6">Ribosomal protein L9 domain-containing protein</fullName>
    </recommendedName>
</protein>
<dbReference type="InterPro" id="IPR036935">
    <property type="entry name" value="Ribosomal_bL9_N_sf"/>
</dbReference>
<accession>A0A381WG13</accession>
<dbReference type="GO" id="GO:0003735">
    <property type="term" value="F:structural constituent of ribosome"/>
    <property type="evidence" value="ECO:0007669"/>
    <property type="project" value="InterPro"/>
</dbReference>
<dbReference type="Gene3D" id="3.40.5.10">
    <property type="entry name" value="Ribosomal protein L9, N-terminal domain"/>
    <property type="match status" value="1"/>
</dbReference>
<evidence type="ECO:0000313" key="7">
    <source>
        <dbReference type="EMBL" id="SVA51424.1"/>
    </source>
</evidence>
<evidence type="ECO:0000256" key="5">
    <source>
        <dbReference type="ARBA" id="ARBA00023274"/>
    </source>
</evidence>
<dbReference type="GO" id="GO:0005840">
    <property type="term" value="C:ribosome"/>
    <property type="evidence" value="ECO:0007669"/>
    <property type="project" value="UniProtKB-KW"/>
</dbReference>
<feature type="domain" description="Ribosomal protein L9" evidence="6">
    <location>
        <begin position="13"/>
        <end position="40"/>
    </location>
</feature>
<sequence length="147" mass="17057">MKVILTTNIKKLGKVGDLINVKNGFARNFLFPQKKALRNTKNNKEYFDKIRDEINAKEAKNKDNALILLNNLKDLKIEFIKEADENNQLYGTVSKKEIQKFLEEKNIRLLSDDIKILQTIKSAGEHIIEINPYEGLIEKIKVFIKKV</sequence>
<dbReference type="GO" id="GO:1990904">
    <property type="term" value="C:ribonucleoprotein complex"/>
    <property type="evidence" value="ECO:0007669"/>
    <property type="project" value="UniProtKB-KW"/>
</dbReference>
<organism evidence="7">
    <name type="scientific">marine metagenome</name>
    <dbReference type="NCBI Taxonomy" id="408172"/>
    <lineage>
        <taxon>unclassified sequences</taxon>
        <taxon>metagenomes</taxon>
        <taxon>ecological metagenomes</taxon>
    </lineage>
</organism>
<dbReference type="InterPro" id="IPR020069">
    <property type="entry name" value="Ribosomal_bL9_C"/>
</dbReference>
<dbReference type="PROSITE" id="PS00651">
    <property type="entry name" value="RIBOSOMAL_L9"/>
    <property type="match status" value="1"/>
</dbReference>
<dbReference type="HAMAP" id="MF_00503">
    <property type="entry name" value="Ribosomal_bL9"/>
    <property type="match status" value="1"/>
</dbReference>
<reference evidence="7" key="1">
    <citation type="submission" date="2018-05" db="EMBL/GenBank/DDBJ databases">
        <authorList>
            <person name="Lanie J.A."/>
            <person name="Ng W.-L."/>
            <person name="Kazmierczak K.M."/>
            <person name="Andrzejewski T.M."/>
            <person name="Davidsen T.M."/>
            <person name="Wayne K.J."/>
            <person name="Tettelin H."/>
            <person name="Glass J.I."/>
            <person name="Rusch D."/>
            <person name="Podicherti R."/>
            <person name="Tsui H.-C.T."/>
            <person name="Winkler M.E."/>
        </authorList>
    </citation>
    <scope>NUCLEOTIDE SEQUENCE</scope>
</reference>
<evidence type="ECO:0000256" key="3">
    <source>
        <dbReference type="ARBA" id="ARBA00022884"/>
    </source>
</evidence>
<evidence type="ECO:0000256" key="2">
    <source>
        <dbReference type="ARBA" id="ARBA00022730"/>
    </source>
</evidence>
<dbReference type="InterPro" id="IPR036791">
    <property type="entry name" value="Ribosomal_bL9_C_sf"/>
</dbReference>
<name>A0A381WG13_9ZZZZ</name>
<dbReference type="InterPro" id="IPR009027">
    <property type="entry name" value="Ribosomal_bL9/RNase_H1_N"/>
</dbReference>
<dbReference type="SUPFAM" id="SSF55658">
    <property type="entry name" value="L9 N-domain-like"/>
    <property type="match status" value="1"/>
</dbReference>
<keyword evidence="3" id="KW-0694">RNA-binding</keyword>
<evidence type="ECO:0000256" key="4">
    <source>
        <dbReference type="ARBA" id="ARBA00022980"/>
    </source>
</evidence>
<evidence type="ECO:0000256" key="1">
    <source>
        <dbReference type="ARBA" id="ARBA00010605"/>
    </source>
</evidence>
<dbReference type="Pfam" id="PF01281">
    <property type="entry name" value="Ribosomal_L9_N"/>
    <property type="match status" value="1"/>
</dbReference>
<dbReference type="InterPro" id="IPR020070">
    <property type="entry name" value="Ribosomal_bL9_N"/>
</dbReference>
<dbReference type="InterPro" id="IPR020594">
    <property type="entry name" value="Ribosomal_bL9_bac/chp"/>
</dbReference>
<dbReference type="PANTHER" id="PTHR21368">
    <property type="entry name" value="50S RIBOSOMAL PROTEIN L9"/>
    <property type="match status" value="1"/>
</dbReference>
<dbReference type="GO" id="GO:0019843">
    <property type="term" value="F:rRNA binding"/>
    <property type="evidence" value="ECO:0007669"/>
    <property type="project" value="UniProtKB-KW"/>
</dbReference>
<evidence type="ECO:0000259" key="6">
    <source>
        <dbReference type="PROSITE" id="PS00651"/>
    </source>
</evidence>
<keyword evidence="5" id="KW-0687">Ribonucleoprotein</keyword>
<dbReference type="GO" id="GO:0006412">
    <property type="term" value="P:translation"/>
    <property type="evidence" value="ECO:0007669"/>
    <property type="project" value="InterPro"/>
</dbReference>
<proteinExistence type="inferred from homology"/>
<comment type="similarity">
    <text evidence="1">Belongs to the bacterial ribosomal protein bL9 family.</text>
</comment>
<keyword evidence="4" id="KW-0689">Ribosomal protein</keyword>
<dbReference type="Gene3D" id="3.10.430.100">
    <property type="entry name" value="Ribosomal protein L9, C-terminal domain"/>
    <property type="match status" value="1"/>
</dbReference>
<dbReference type="EMBL" id="UINC01011687">
    <property type="protein sequence ID" value="SVA51424.1"/>
    <property type="molecule type" value="Genomic_DNA"/>
</dbReference>
<dbReference type="SUPFAM" id="SSF55653">
    <property type="entry name" value="Ribosomal protein L9 C-domain"/>
    <property type="match status" value="1"/>
</dbReference>
<keyword evidence="2" id="KW-0699">rRNA-binding</keyword>
<gene>
    <name evidence="7" type="ORF">METZ01_LOCUS104278</name>
</gene>